<evidence type="ECO:0000313" key="8">
    <source>
        <dbReference type="Proteomes" id="UP001190466"/>
    </source>
</evidence>
<keyword evidence="2 4" id="KW-0238">DNA-binding</keyword>
<dbReference type="InterPro" id="IPR001647">
    <property type="entry name" value="HTH_TetR"/>
</dbReference>
<dbReference type="InterPro" id="IPR009057">
    <property type="entry name" value="Homeodomain-like_sf"/>
</dbReference>
<dbReference type="Pfam" id="PF00440">
    <property type="entry name" value="TetR_N"/>
    <property type="match status" value="1"/>
</dbReference>
<keyword evidence="8" id="KW-1185">Reference proteome</keyword>
<dbReference type="EMBL" id="OY726395">
    <property type="protein sequence ID" value="CAJ1581143.1"/>
    <property type="molecule type" value="Genomic_DNA"/>
</dbReference>
<dbReference type="Proteomes" id="UP001190466">
    <property type="component" value="Chromosome"/>
</dbReference>
<organism evidence="7 8">
    <name type="scientific">[Mycobacterium] wendilense</name>
    <dbReference type="NCBI Taxonomy" id="3064284"/>
    <lineage>
        <taxon>Bacteria</taxon>
        <taxon>Bacillati</taxon>
        <taxon>Actinomycetota</taxon>
        <taxon>Actinomycetes</taxon>
        <taxon>Mycobacteriales</taxon>
        <taxon>Mycobacteriaceae</taxon>
        <taxon>Mycolicibacter</taxon>
    </lineage>
</organism>
<protein>
    <submittedName>
        <fullName evidence="7">TetR/AcrR family transcriptional regulator</fullName>
    </submittedName>
</protein>
<dbReference type="PANTHER" id="PTHR30055">
    <property type="entry name" value="HTH-TYPE TRANSCRIPTIONAL REGULATOR RUTR"/>
    <property type="match status" value="1"/>
</dbReference>
<dbReference type="RefSeq" id="WP_316515511.1">
    <property type="nucleotide sequence ID" value="NZ_OY726395.1"/>
</dbReference>
<reference evidence="7 8" key="1">
    <citation type="submission" date="2023-08" db="EMBL/GenBank/DDBJ databases">
        <authorList>
            <person name="Folkvardsen B D."/>
            <person name="Norman A."/>
        </authorList>
    </citation>
    <scope>NUCLEOTIDE SEQUENCE [LARGE SCALE GENOMIC DNA]</scope>
    <source>
        <strain evidence="7 8">Mu0050</strain>
    </source>
</reference>
<feature type="DNA-binding region" description="H-T-H motif" evidence="4">
    <location>
        <begin position="45"/>
        <end position="64"/>
    </location>
</feature>
<proteinExistence type="predicted"/>
<dbReference type="Pfam" id="PF13305">
    <property type="entry name" value="TetR_C_33"/>
    <property type="match status" value="1"/>
</dbReference>
<sequence>MQRNAPTRRTGRPRSRRGHGDQLRDEILAAVNRLLDESGSDEKLTMRAVAQEVGVAAPSIYLHFADKSQLVWAALADKYTQLAEVMRAADQAAGDAGPRDRLRAQLHAYCLFALENPGRYRLMYQVRQPVGDPAQLGRHPARQVTGPLRRVLRECAQAGHPFALPLHQLAYTLWTSLHGIVSIQLTMADTAEMPYATQGVLDLADGVLDALVGSEATDGAEIPAPTDIDRVIAASVVDEDSS</sequence>
<keyword evidence="1" id="KW-0805">Transcription regulation</keyword>
<dbReference type="SUPFAM" id="SSF46689">
    <property type="entry name" value="Homeodomain-like"/>
    <property type="match status" value="1"/>
</dbReference>
<keyword evidence="3" id="KW-0804">Transcription</keyword>
<evidence type="ECO:0000256" key="5">
    <source>
        <dbReference type="SAM" id="MobiDB-lite"/>
    </source>
</evidence>
<evidence type="ECO:0000313" key="7">
    <source>
        <dbReference type="EMBL" id="CAJ1581143.1"/>
    </source>
</evidence>
<dbReference type="InterPro" id="IPR025996">
    <property type="entry name" value="MT1864/Rv1816-like_C"/>
</dbReference>
<accession>A0ABM9MBH5</accession>
<feature type="region of interest" description="Disordered" evidence="5">
    <location>
        <begin position="1"/>
        <end position="21"/>
    </location>
</feature>
<dbReference type="SUPFAM" id="SSF48498">
    <property type="entry name" value="Tetracyclin repressor-like, C-terminal domain"/>
    <property type="match status" value="1"/>
</dbReference>
<evidence type="ECO:0000256" key="3">
    <source>
        <dbReference type="ARBA" id="ARBA00023163"/>
    </source>
</evidence>
<dbReference type="Gene3D" id="1.10.357.10">
    <property type="entry name" value="Tetracycline Repressor, domain 2"/>
    <property type="match status" value="1"/>
</dbReference>
<dbReference type="PROSITE" id="PS50977">
    <property type="entry name" value="HTH_TETR_2"/>
    <property type="match status" value="1"/>
</dbReference>
<evidence type="ECO:0000259" key="6">
    <source>
        <dbReference type="PROSITE" id="PS50977"/>
    </source>
</evidence>
<dbReference type="InterPro" id="IPR050109">
    <property type="entry name" value="HTH-type_TetR-like_transc_reg"/>
</dbReference>
<gene>
    <name evidence="7" type="ORF">MU0050_001399</name>
</gene>
<evidence type="ECO:0000256" key="2">
    <source>
        <dbReference type="ARBA" id="ARBA00023125"/>
    </source>
</evidence>
<feature type="domain" description="HTH tetR-type" evidence="6">
    <location>
        <begin position="21"/>
        <end position="82"/>
    </location>
</feature>
<dbReference type="InterPro" id="IPR036271">
    <property type="entry name" value="Tet_transcr_reg_TetR-rel_C_sf"/>
</dbReference>
<dbReference type="PANTHER" id="PTHR30055:SF212">
    <property type="entry name" value="TETR-FAMILY FAMILY TRANSCRIPTIONAL REGULATOR"/>
    <property type="match status" value="1"/>
</dbReference>
<name>A0ABM9MBH5_9MYCO</name>
<evidence type="ECO:0000256" key="1">
    <source>
        <dbReference type="ARBA" id="ARBA00023015"/>
    </source>
</evidence>
<evidence type="ECO:0000256" key="4">
    <source>
        <dbReference type="PROSITE-ProRule" id="PRU00335"/>
    </source>
</evidence>